<feature type="compositionally biased region" description="Low complexity" evidence="14">
    <location>
        <begin position="135"/>
        <end position="145"/>
    </location>
</feature>
<evidence type="ECO:0000256" key="11">
    <source>
        <dbReference type="ARBA" id="ARBA00069373"/>
    </source>
</evidence>
<keyword evidence="6 13" id="KW-0175">Coiled coil</keyword>
<dbReference type="GO" id="GO:0055007">
    <property type="term" value="P:cardiac muscle cell differentiation"/>
    <property type="evidence" value="ECO:0007669"/>
    <property type="project" value="TreeGrafter"/>
</dbReference>
<feature type="repeat" description="RPEL" evidence="12">
    <location>
        <begin position="48"/>
        <end position="73"/>
    </location>
</feature>
<dbReference type="Pfam" id="PF02037">
    <property type="entry name" value="SAP"/>
    <property type="match status" value="1"/>
</dbReference>
<evidence type="ECO:0000256" key="1">
    <source>
        <dbReference type="ARBA" id="ARBA00004123"/>
    </source>
</evidence>
<dbReference type="AlphaFoldDB" id="A0A852M7Q2"/>
<dbReference type="PROSITE" id="PS51073">
    <property type="entry name" value="RPEL"/>
    <property type="match status" value="2"/>
</dbReference>
<feature type="compositionally biased region" description="Low complexity" evidence="14">
    <location>
        <begin position="276"/>
        <end position="287"/>
    </location>
</feature>
<feature type="compositionally biased region" description="Low complexity" evidence="14">
    <location>
        <begin position="397"/>
        <end position="407"/>
    </location>
</feature>
<feature type="region of interest" description="Disordered" evidence="14">
    <location>
        <begin position="576"/>
        <end position="623"/>
    </location>
</feature>
<sequence length="623" mass="67361">QSEDYLKHKIRSRPERSDLVNMHILQDSATEGSIQSTQMKLKRARLADDLNEKIALRPGPLELVEKNIIPVDSAVKEAIKGSTQGAFPKAPDAFAFEEDSSDGLSPERPRSRDSPGSAEAAAGTNAPEPPPAAPAAPAQDQPPSTENHAQDPTSAQSSQCDSPKQVAAQESPALAVPSAVKSKSSSDSKNRHKKPKDTKPKVKKLKYHQYIPPDQKAEKSPPPMDSAYARLLQQQQLFLQLQILSQQQQQQQQQHFSYPGMHQSQIKQPNEQMAKSSNSSSTSANTTPLSPVKTTFSGQTCASSIKPGPLPPNLDDLKVSELRQQLRIRGLPVSGTKTALMERLRPFQECGSSAVPSFSEITTVTFPVTPTSTLSSYQSQSSTSLLSNGFYHFGSTSSTPPISPASSDLSVSGSLPDTFNDGPMSSPQFGLQPSPVHGNAEESLMSSMNGGSIQLELEGIDTEKDKMLVEKQKVINELTWKLQQEQRQVEELRMQLQKRKRSNGLEEKQQPTQHFFGVPIKQENAVSSCPFAAKQTALKGQASISDKLSNCGVPQLPHIVNSHCLEPAGQSTITSSTFLSPQCSPQHSPLGAAKSPQHISLPPSPNSHYLLSVSPGAQAEGRS</sequence>
<evidence type="ECO:0000256" key="5">
    <source>
        <dbReference type="ARBA" id="ARBA00023015"/>
    </source>
</evidence>
<evidence type="ECO:0000256" key="8">
    <source>
        <dbReference type="ARBA" id="ARBA00023163"/>
    </source>
</evidence>
<dbReference type="GO" id="GO:0045944">
    <property type="term" value="P:positive regulation of transcription by RNA polymerase II"/>
    <property type="evidence" value="ECO:0007669"/>
    <property type="project" value="UniProtKB-ARBA"/>
</dbReference>
<dbReference type="Gene3D" id="6.10.150.10">
    <property type="match status" value="1"/>
</dbReference>
<evidence type="ECO:0000313" key="17">
    <source>
        <dbReference type="Proteomes" id="UP000632886"/>
    </source>
</evidence>
<dbReference type="Gene3D" id="1.10.720.30">
    <property type="entry name" value="SAP domain"/>
    <property type="match status" value="1"/>
</dbReference>
<feature type="region of interest" description="Disordered" evidence="14">
    <location>
        <begin position="252"/>
        <end position="309"/>
    </location>
</feature>
<feature type="compositionally biased region" description="Polar residues" evidence="14">
    <location>
        <begin position="288"/>
        <end position="303"/>
    </location>
</feature>
<dbReference type="SMART" id="SM00707">
    <property type="entry name" value="RPEL"/>
    <property type="match status" value="2"/>
</dbReference>
<evidence type="ECO:0000256" key="7">
    <source>
        <dbReference type="ARBA" id="ARBA00023159"/>
    </source>
</evidence>
<feature type="non-terminal residue" evidence="16">
    <location>
        <position position="623"/>
    </location>
</feature>
<evidence type="ECO:0000256" key="13">
    <source>
        <dbReference type="SAM" id="Coils"/>
    </source>
</evidence>
<comment type="caution">
    <text evidence="16">The sequence shown here is derived from an EMBL/GenBank/DDBJ whole genome shotgun (WGS) entry which is preliminary data.</text>
</comment>
<feature type="domain" description="SAP" evidence="15">
    <location>
        <begin position="314"/>
        <end position="348"/>
    </location>
</feature>
<feature type="compositionally biased region" description="Low complexity" evidence="14">
    <location>
        <begin position="115"/>
        <end position="126"/>
    </location>
</feature>
<dbReference type="GO" id="GO:0051147">
    <property type="term" value="P:regulation of muscle cell differentiation"/>
    <property type="evidence" value="ECO:0007669"/>
    <property type="project" value="UniProtKB-ARBA"/>
</dbReference>
<dbReference type="InterPro" id="IPR036361">
    <property type="entry name" value="SAP_dom_sf"/>
</dbReference>
<dbReference type="GO" id="GO:0051145">
    <property type="term" value="P:smooth muscle cell differentiation"/>
    <property type="evidence" value="ECO:0007669"/>
    <property type="project" value="TreeGrafter"/>
</dbReference>
<feature type="compositionally biased region" description="Polar residues" evidence="14">
    <location>
        <begin position="146"/>
        <end position="162"/>
    </location>
</feature>
<feature type="compositionally biased region" description="Polar residues" evidence="14">
    <location>
        <begin position="576"/>
        <end position="587"/>
    </location>
</feature>
<comment type="subcellular location">
    <subcellularLocation>
        <location evidence="1">Nucleus</location>
    </subcellularLocation>
</comment>
<evidence type="ECO:0000256" key="6">
    <source>
        <dbReference type="ARBA" id="ARBA00023054"/>
    </source>
</evidence>
<evidence type="ECO:0000256" key="14">
    <source>
        <dbReference type="SAM" id="MobiDB-lite"/>
    </source>
</evidence>
<feature type="region of interest" description="Disordered" evidence="14">
    <location>
        <begin position="397"/>
        <end position="426"/>
    </location>
</feature>
<gene>
    <name evidence="16" type="primary">Myocd</name>
    <name evidence="16" type="ORF">CENBEN_R01312</name>
</gene>
<dbReference type="PANTHER" id="PTHR22793:SF11">
    <property type="entry name" value="MYOCARDIN"/>
    <property type="match status" value="1"/>
</dbReference>
<proteinExistence type="predicted"/>
<dbReference type="PROSITE" id="PS50800">
    <property type="entry name" value="SAP"/>
    <property type="match status" value="1"/>
</dbReference>
<accession>A0A852M7Q2</accession>
<evidence type="ECO:0000256" key="9">
    <source>
        <dbReference type="ARBA" id="ARBA00023242"/>
    </source>
</evidence>
<keyword evidence="3" id="KW-0677">Repeat</keyword>
<evidence type="ECO:0000256" key="3">
    <source>
        <dbReference type="ARBA" id="ARBA00022737"/>
    </source>
</evidence>
<organism evidence="16 17">
    <name type="scientific">Centropus bengalensis</name>
    <name type="common">lesser coucal</name>
    <dbReference type="NCBI Taxonomy" id="1463675"/>
    <lineage>
        <taxon>Eukaryota</taxon>
        <taxon>Metazoa</taxon>
        <taxon>Chordata</taxon>
        <taxon>Craniata</taxon>
        <taxon>Vertebrata</taxon>
        <taxon>Euteleostomi</taxon>
        <taxon>Archelosauria</taxon>
        <taxon>Archosauria</taxon>
        <taxon>Dinosauria</taxon>
        <taxon>Saurischia</taxon>
        <taxon>Theropoda</taxon>
        <taxon>Coelurosauria</taxon>
        <taxon>Aves</taxon>
        <taxon>Neognathae</taxon>
        <taxon>Neoaves</taxon>
        <taxon>Otidimorphae</taxon>
        <taxon>Cuculiformes</taxon>
        <taxon>Centropidae</taxon>
        <taxon>Centropus</taxon>
    </lineage>
</organism>
<keyword evidence="7" id="KW-0010">Activator</keyword>
<dbReference type="PANTHER" id="PTHR22793">
    <property type="entry name" value="MYOCARDIN-RELATED TRANSCRIPTION FACTOR-RELATED"/>
    <property type="match status" value="1"/>
</dbReference>
<dbReference type="SMART" id="SM00513">
    <property type="entry name" value="SAP"/>
    <property type="match status" value="1"/>
</dbReference>
<evidence type="ECO:0000256" key="2">
    <source>
        <dbReference type="ARBA" id="ARBA00022553"/>
    </source>
</evidence>
<evidence type="ECO:0000313" key="16">
    <source>
        <dbReference type="EMBL" id="NXX97978.1"/>
    </source>
</evidence>
<dbReference type="Proteomes" id="UP000632886">
    <property type="component" value="Unassembled WGS sequence"/>
</dbReference>
<name>A0A852M7Q2_9AVES</name>
<dbReference type="InterPro" id="IPR004018">
    <property type="entry name" value="RPEL_repeat"/>
</dbReference>
<feature type="compositionally biased region" description="Polar residues" evidence="14">
    <location>
        <begin position="262"/>
        <end position="275"/>
    </location>
</feature>
<dbReference type="SUPFAM" id="SSF68906">
    <property type="entry name" value="SAP domain"/>
    <property type="match status" value="1"/>
</dbReference>
<keyword evidence="5" id="KW-0805">Transcription regulation</keyword>
<dbReference type="InterPro" id="IPR003034">
    <property type="entry name" value="SAP_dom"/>
</dbReference>
<keyword evidence="9" id="KW-0539">Nucleus</keyword>
<feature type="coiled-coil region" evidence="13">
    <location>
        <begin position="468"/>
        <end position="502"/>
    </location>
</feature>
<dbReference type="GO" id="GO:0003713">
    <property type="term" value="F:transcription coactivator activity"/>
    <property type="evidence" value="ECO:0007669"/>
    <property type="project" value="TreeGrafter"/>
</dbReference>
<evidence type="ECO:0000256" key="10">
    <source>
        <dbReference type="ARBA" id="ARBA00057404"/>
    </source>
</evidence>
<feature type="region of interest" description="Disordered" evidence="14">
    <location>
        <begin position="82"/>
        <end position="226"/>
    </location>
</feature>
<evidence type="ECO:0000256" key="12">
    <source>
        <dbReference type="PROSITE-ProRule" id="PRU00401"/>
    </source>
</evidence>
<feature type="non-terminal residue" evidence="16">
    <location>
        <position position="1"/>
    </location>
</feature>
<dbReference type="InterPro" id="IPR043451">
    <property type="entry name" value="Myocardin-like"/>
</dbReference>
<dbReference type="GO" id="GO:0005634">
    <property type="term" value="C:nucleus"/>
    <property type="evidence" value="ECO:0007669"/>
    <property type="project" value="UniProtKB-SubCell"/>
</dbReference>
<dbReference type="FunFam" id="1.10.720.30:FF:000008">
    <property type="entry name" value="Myocardin"/>
    <property type="match status" value="1"/>
</dbReference>
<keyword evidence="17" id="KW-1185">Reference proteome</keyword>
<feature type="compositionally biased region" description="Basic residues" evidence="14">
    <location>
        <begin position="190"/>
        <end position="207"/>
    </location>
</feature>
<evidence type="ECO:0000259" key="15">
    <source>
        <dbReference type="PROSITE" id="PS50800"/>
    </source>
</evidence>
<keyword evidence="8" id="KW-0804">Transcription</keyword>
<protein>
    <recommendedName>
        <fullName evidence="11">Myocardin</fullName>
    </recommendedName>
</protein>
<dbReference type="Pfam" id="PF02755">
    <property type="entry name" value="RPEL"/>
    <property type="match status" value="2"/>
</dbReference>
<feature type="repeat" description="RPEL" evidence="12">
    <location>
        <begin position="4"/>
        <end position="29"/>
    </location>
</feature>
<keyword evidence="2" id="KW-0597">Phosphoprotein</keyword>
<feature type="compositionally biased region" description="Polar residues" evidence="14">
    <location>
        <begin position="408"/>
        <end position="426"/>
    </location>
</feature>
<dbReference type="EMBL" id="WBNK01001759">
    <property type="protein sequence ID" value="NXX97978.1"/>
    <property type="molecule type" value="Genomic_DNA"/>
</dbReference>
<keyword evidence="4" id="KW-0832">Ubl conjugation</keyword>
<reference evidence="16 17" key="1">
    <citation type="submission" date="2020-02" db="EMBL/GenBank/DDBJ databases">
        <title>Bird 10,000 Genomes (B10K) Project - Family phase.</title>
        <authorList>
            <person name="Zhang G."/>
        </authorList>
    </citation>
    <scope>NUCLEOTIDE SEQUENCE [LARGE SCALE GENOMIC DNA]</scope>
    <source>
        <strain evidence="16">B10K-DU-017-21</strain>
    </source>
</reference>
<evidence type="ECO:0000256" key="4">
    <source>
        <dbReference type="ARBA" id="ARBA00022843"/>
    </source>
</evidence>
<comment type="function">
    <text evidence="10">Smooth muscle cells (SM) and cardiac muscle cells-specific transcriptional factor which uses the canonical single or multiple CArG boxes DNA sequence. Acts as a cofactor of serum response factor (SRF) with the potential to modulate SRF-target genes. Plays a crucial role in cardiogenesis, urinary bladder development, and differentiation of the smooth muscle cell lineage (myogenesis). Positively regulates the transcription of genes involved in vascular smooth muscle contraction.</text>
</comment>